<reference evidence="2" key="1">
    <citation type="submission" date="2015-02" db="EMBL/GenBank/DDBJ databases">
        <title>Characterization of two novel Thaumarchaeota isolated from the Northern Adriatic Sea.</title>
        <authorList>
            <person name="Bayer B."/>
            <person name="Vojvoda J."/>
            <person name="Offre P."/>
            <person name="Srivastava A."/>
            <person name="Elisabeth N."/>
            <person name="Garcia J.A.L."/>
            <person name="Schleper C."/>
            <person name="Herndl G.J."/>
        </authorList>
    </citation>
    <scope>NUCLEOTIDE SEQUENCE [LARGE SCALE GENOMIC DNA]</scope>
    <source>
        <strain evidence="2">D3C</strain>
    </source>
</reference>
<reference evidence="1 2" key="3">
    <citation type="journal article" date="2019" name="Int. J. Syst. Evol. Microbiol.">
        <title>Nitrosopumilus adriaticus sp. nov. and Nitrosopumilus piranensis sp. nov., two ammonia-oxidizing archaea from the Adriatic Sea and members of the class Nitrososphaeria.</title>
        <authorList>
            <person name="Bayer B."/>
            <person name="Vojvoda J."/>
            <person name="Reinthaler T."/>
            <person name="Reyes C."/>
            <person name="Pinto M."/>
            <person name="Herndl G.J."/>
        </authorList>
    </citation>
    <scope>NUCLEOTIDE SEQUENCE [LARGE SCALE GENOMIC DNA]</scope>
    <source>
        <strain evidence="1 2">D3C</strain>
    </source>
</reference>
<dbReference type="GeneID" id="59166968"/>
<name>A0A0C5BXT1_9ARCH</name>
<evidence type="ECO:0000313" key="2">
    <source>
        <dbReference type="Proteomes" id="UP000032027"/>
    </source>
</evidence>
<dbReference type="AlphaFoldDB" id="A0A0C5BXT1"/>
<dbReference type="OrthoDB" id="3666at2157"/>
<dbReference type="Proteomes" id="UP000032027">
    <property type="component" value="Chromosome"/>
</dbReference>
<proteinExistence type="predicted"/>
<keyword evidence="2" id="KW-1185">Reference proteome</keyword>
<sequence length="51" mass="5902">MKQIMLQGQKSRPSKMIESDVKNALSITTYNWTDVSGLSWIFREDSMTNYA</sequence>
<evidence type="ECO:0000313" key="1">
    <source>
        <dbReference type="EMBL" id="AJM93116.1"/>
    </source>
</evidence>
<dbReference type="HOGENOM" id="CLU_3093933_0_0_2"/>
<reference evidence="1 2" key="2">
    <citation type="journal article" date="2016" name="ISME J.">
        <title>Physiological and genomic characterization of two novel marine thaumarchaeal strains indicates niche differentiation.</title>
        <authorList>
            <person name="Bayer B."/>
            <person name="Vojvoda J."/>
            <person name="Offre P."/>
            <person name="Alves R.J."/>
            <person name="Elisabeth N.H."/>
            <person name="Garcia J.A."/>
            <person name="Volland J.M."/>
            <person name="Srivastava A."/>
            <person name="Schleper C."/>
            <person name="Herndl G.J."/>
        </authorList>
    </citation>
    <scope>NUCLEOTIDE SEQUENCE [LARGE SCALE GENOMIC DNA]</scope>
    <source>
        <strain evidence="1 2">D3C</strain>
    </source>
</reference>
<dbReference type="STRING" id="1582439.NPIRD3C_1906"/>
<gene>
    <name evidence="1" type="ORF">NPIRD3C_1906</name>
</gene>
<accession>A0A0C5BXT1</accession>
<dbReference type="KEGG" id="nid:NPIRD3C_1906"/>
<dbReference type="RefSeq" id="WP_192827848.1">
    <property type="nucleotide sequence ID" value="NZ_CP010868.1"/>
</dbReference>
<dbReference type="EMBL" id="CP010868">
    <property type="protein sequence ID" value="AJM93116.1"/>
    <property type="molecule type" value="Genomic_DNA"/>
</dbReference>
<dbReference type="PATRIC" id="fig|1582439.9.peg.1970"/>
<organism evidence="1 2">
    <name type="scientific">Nitrosopumilus piranensis</name>
    <dbReference type="NCBI Taxonomy" id="1582439"/>
    <lineage>
        <taxon>Archaea</taxon>
        <taxon>Nitrososphaerota</taxon>
        <taxon>Nitrososphaeria</taxon>
        <taxon>Nitrosopumilales</taxon>
        <taxon>Nitrosopumilaceae</taxon>
        <taxon>Nitrosopumilus</taxon>
    </lineage>
</organism>
<protein>
    <submittedName>
        <fullName evidence="1">Uncharacterized protein</fullName>
    </submittedName>
</protein>